<feature type="compositionally biased region" description="Acidic residues" evidence="7">
    <location>
        <begin position="20"/>
        <end position="35"/>
    </location>
</feature>
<comment type="similarity">
    <text evidence="6">Belongs to the DEAD box helicase family.</text>
</comment>
<accession>A0A2P2L793</accession>
<dbReference type="EMBL" id="GGEC01033350">
    <property type="protein sequence ID" value="MBX13834.1"/>
    <property type="molecule type" value="Transcribed_RNA"/>
</dbReference>
<dbReference type="InterPro" id="IPR027417">
    <property type="entry name" value="P-loop_NTPase"/>
</dbReference>
<dbReference type="GO" id="GO:0003724">
    <property type="term" value="F:RNA helicase activity"/>
    <property type="evidence" value="ECO:0007669"/>
    <property type="project" value="UniProtKB-EC"/>
</dbReference>
<organism evidence="10">
    <name type="scientific">Rhizophora mucronata</name>
    <name type="common">Asiatic mangrove</name>
    <dbReference type="NCBI Taxonomy" id="61149"/>
    <lineage>
        <taxon>Eukaryota</taxon>
        <taxon>Viridiplantae</taxon>
        <taxon>Streptophyta</taxon>
        <taxon>Embryophyta</taxon>
        <taxon>Tracheophyta</taxon>
        <taxon>Spermatophyta</taxon>
        <taxon>Magnoliopsida</taxon>
        <taxon>eudicotyledons</taxon>
        <taxon>Gunneridae</taxon>
        <taxon>Pentapetalae</taxon>
        <taxon>rosids</taxon>
        <taxon>fabids</taxon>
        <taxon>Malpighiales</taxon>
        <taxon>Rhizophoraceae</taxon>
        <taxon>Rhizophora</taxon>
    </lineage>
</organism>
<evidence type="ECO:0000313" key="10">
    <source>
        <dbReference type="EMBL" id="MBX13834.1"/>
    </source>
</evidence>
<comment type="catalytic activity">
    <reaction evidence="6">
        <text>ATP + H2O = ADP + phosphate + H(+)</text>
        <dbReference type="Rhea" id="RHEA:13065"/>
        <dbReference type="ChEBI" id="CHEBI:15377"/>
        <dbReference type="ChEBI" id="CHEBI:15378"/>
        <dbReference type="ChEBI" id="CHEBI:30616"/>
        <dbReference type="ChEBI" id="CHEBI:43474"/>
        <dbReference type="ChEBI" id="CHEBI:456216"/>
        <dbReference type="EC" id="3.6.4.13"/>
    </reaction>
</comment>
<dbReference type="EC" id="3.6.4.13" evidence="6"/>
<feature type="short sequence motif" description="Q motif" evidence="5">
    <location>
        <begin position="31"/>
        <end position="61"/>
    </location>
</feature>
<evidence type="ECO:0000256" key="1">
    <source>
        <dbReference type="ARBA" id="ARBA00022741"/>
    </source>
</evidence>
<dbReference type="PANTHER" id="PTHR24031">
    <property type="entry name" value="RNA HELICASE"/>
    <property type="match status" value="1"/>
</dbReference>
<evidence type="ECO:0000259" key="9">
    <source>
        <dbReference type="PROSITE" id="PS51195"/>
    </source>
</evidence>
<protein>
    <recommendedName>
        <fullName evidence="6">ATP-dependent RNA helicase</fullName>
        <ecNumber evidence="6">3.6.4.13</ecNumber>
    </recommendedName>
</protein>
<keyword evidence="3 6" id="KW-0347">Helicase</keyword>
<comment type="function">
    <text evidence="6">RNA helicase.</text>
</comment>
<feature type="domain" description="Helicase ATP-binding" evidence="8">
    <location>
        <begin position="64"/>
        <end position="160"/>
    </location>
</feature>
<reference evidence="10" key="1">
    <citation type="submission" date="2018-02" db="EMBL/GenBank/DDBJ databases">
        <title>Rhizophora mucronata_Transcriptome.</title>
        <authorList>
            <person name="Meera S.P."/>
            <person name="Sreeshan A."/>
            <person name="Augustine A."/>
        </authorList>
    </citation>
    <scope>NUCLEOTIDE SEQUENCE</scope>
    <source>
        <tissue evidence="10">Leaf</tissue>
    </source>
</reference>
<dbReference type="InterPro" id="IPR014014">
    <property type="entry name" value="RNA_helicase_DEAD_Q_motif"/>
</dbReference>
<feature type="region of interest" description="Disordered" evidence="7">
    <location>
        <begin position="8"/>
        <end position="35"/>
    </location>
</feature>
<dbReference type="InterPro" id="IPR014001">
    <property type="entry name" value="Helicase_ATP-bd"/>
</dbReference>
<dbReference type="GO" id="GO:0003723">
    <property type="term" value="F:RNA binding"/>
    <property type="evidence" value="ECO:0007669"/>
    <property type="project" value="UniProtKB-UniRule"/>
</dbReference>
<comment type="domain">
    <text evidence="6">The Q motif is unique to and characteristic of the DEAD box family of RNA helicases and controls ATP binding and hydrolysis.</text>
</comment>
<dbReference type="Gene3D" id="3.40.50.300">
    <property type="entry name" value="P-loop containing nucleotide triphosphate hydrolases"/>
    <property type="match status" value="1"/>
</dbReference>
<evidence type="ECO:0000259" key="8">
    <source>
        <dbReference type="PROSITE" id="PS51192"/>
    </source>
</evidence>
<name>A0A2P2L793_RHIMU</name>
<keyword evidence="1 6" id="KW-0547">Nucleotide-binding</keyword>
<keyword evidence="2 6" id="KW-0378">Hydrolase</keyword>
<dbReference type="PROSITE" id="PS51192">
    <property type="entry name" value="HELICASE_ATP_BIND_1"/>
    <property type="match status" value="1"/>
</dbReference>
<evidence type="ECO:0000256" key="5">
    <source>
        <dbReference type="PROSITE-ProRule" id="PRU00552"/>
    </source>
</evidence>
<evidence type="ECO:0000256" key="4">
    <source>
        <dbReference type="ARBA" id="ARBA00022840"/>
    </source>
</evidence>
<feature type="domain" description="DEAD-box RNA helicase Q" evidence="9">
    <location>
        <begin position="31"/>
        <end position="61"/>
    </location>
</feature>
<evidence type="ECO:0000256" key="7">
    <source>
        <dbReference type="SAM" id="MobiDB-lite"/>
    </source>
</evidence>
<evidence type="ECO:0000256" key="2">
    <source>
        <dbReference type="ARBA" id="ARBA00022801"/>
    </source>
</evidence>
<keyword evidence="4 6" id="KW-0067">ATP-binding</keyword>
<dbReference type="Pfam" id="PF00270">
    <property type="entry name" value="DEAD"/>
    <property type="match status" value="1"/>
</dbReference>
<evidence type="ECO:0000256" key="3">
    <source>
        <dbReference type="ARBA" id="ARBA00022806"/>
    </source>
</evidence>
<feature type="compositionally biased region" description="Basic and acidic residues" evidence="7">
    <location>
        <begin position="8"/>
        <end position="19"/>
    </location>
</feature>
<keyword evidence="6" id="KW-0694">RNA-binding</keyword>
<sequence>MYPSLVAKIEEKQANHREDGSEEDEEEESEQSFEELGLDPRLIRALTKKEISIAKPTPIQQVAIPLILEGKDVVAQAKTGSGKTLAYLLPLLQKLFANLGSNKKLAPSAFVLVPSGELCQQVFKEVSSLIDLCKVQLKLVQLTGNMPASGLVACCIGWTS</sequence>
<dbReference type="PROSITE" id="PS51195">
    <property type="entry name" value="Q_MOTIF"/>
    <property type="match status" value="1"/>
</dbReference>
<dbReference type="GO" id="GO:0016787">
    <property type="term" value="F:hydrolase activity"/>
    <property type="evidence" value="ECO:0007669"/>
    <property type="project" value="UniProtKB-KW"/>
</dbReference>
<proteinExistence type="inferred from homology"/>
<dbReference type="SUPFAM" id="SSF52540">
    <property type="entry name" value="P-loop containing nucleoside triphosphate hydrolases"/>
    <property type="match status" value="1"/>
</dbReference>
<dbReference type="GO" id="GO:0005524">
    <property type="term" value="F:ATP binding"/>
    <property type="evidence" value="ECO:0007669"/>
    <property type="project" value="UniProtKB-UniRule"/>
</dbReference>
<dbReference type="AlphaFoldDB" id="A0A2P2L793"/>
<dbReference type="InterPro" id="IPR011545">
    <property type="entry name" value="DEAD/DEAH_box_helicase_dom"/>
</dbReference>
<evidence type="ECO:0000256" key="6">
    <source>
        <dbReference type="RuleBase" id="RU365068"/>
    </source>
</evidence>